<dbReference type="KEGG" id="vg:6804844"/>
<feature type="domain" description="HPt" evidence="1">
    <location>
        <begin position="11"/>
        <end position="101"/>
    </location>
</feature>
<accession>B5LWF0</accession>
<dbReference type="GO" id="GO:0000160">
    <property type="term" value="P:phosphorelay signal transduction system"/>
    <property type="evidence" value="ECO:0007669"/>
    <property type="project" value="InterPro"/>
</dbReference>
<dbReference type="PROSITE" id="PS50894">
    <property type="entry name" value="HPT"/>
    <property type="match status" value="1"/>
</dbReference>
<dbReference type="Gene3D" id="1.20.120.160">
    <property type="entry name" value="HPT domain"/>
    <property type="match status" value="1"/>
</dbReference>
<dbReference type="SUPFAM" id="SSF47226">
    <property type="entry name" value="Histidine-containing phosphotransfer domain, HPT domain"/>
    <property type="match status" value="1"/>
</dbReference>
<reference evidence="2 3" key="1">
    <citation type="journal article" date="2009" name="Virology">
        <title>Genomic analysis of the smallest giant virus--Feldmannia sp. virus 158.</title>
        <authorList>
            <person name="Schroeder D.C."/>
            <person name="Park Y."/>
            <person name="Yoon H.M."/>
            <person name="Lee Y.S."/>
            <person name="Kang S.W."/>
            <person name="Meints R.H."/>
            <person name="Ivey R.G."/>
            <person name="Choi T.J."/>
        </authorList>
    </citation>
    <scope>NUCLEOTIDE SEQUENCE [LARGE SCALE GENOMIC DNA]</scope>
    <source>
        <strain evidence="2">FsV-158</strain>
    </source>
</reference>
<keyword evidence="3" id="KW-1185">Reference proteome</keyword>
<evidence type="ECO:0000313" key="2">
    <source>
        <dbReference type="EMBL" id="ACH46813.1"/>
    </source>
</evidence>
<dbReference type="InterPro" id="IPR008207">
    <property type="entry name" value="Sig_transdc_His_kin_Hpt_dom"/>
</dbReference>
<dbReference type="EMBL" id="EU916176">
    <property type="protein sequence ID" value="ACH46813.1"/>
    <property type="molecule type" value="Genomic_DNA"/>
</dbReference>
<evidence type="ECO:0000313" key="3">
    <source>
        <dbReference type="Proteomes" id="UP000204092"/>
    </source>
</evidence>
<dbReference type="InterPro" id="IPR036641">
    <property type="entry name" value="HPT_dom_sf"/>
</dbReference>
<organism evidence="2 3">
    <name type="scientific">Feldmannia species virus</name>
    <dbReference type="NCBI Taxonomy" id="39420"/>
    <lineage>
        <taxon>Viruses</taxon>
        <taxon>Varidnaviria</taxon>
        <taxon>Bamfordvirae</taxon>
        <taxon>Nucleocytoviricota</taxon>
        <taxon>Megaviricetes</taxon>
        <taxon>Algavirales</taxon>
        <taxon>Phycodnaviridae</taxon>
        <taxon>Phaeovirus</taxon>
        <taxon>Phaeovirus feldmanniae</taxon>
    </lineage>
</organism>
<dbReference type="Pfam" id="PF01627">
    <property type="entry name" value="Hpt"/>
    <property type="match status" value="1"/>
</dbReference>
<proteinExistence type="predicted"/>
<sequence>MAIDRKKLTEKMDGDDEFVAILLHDSRQEFQDLLRELRENGLIVAKAYTTAHNVKGCAANLECPLLFREASNLENLLETTKKKIDRVCAEISRVLKDMGQE</sequence>
<protein>
    <recommendedName>
        <fullName evidence="1">HPt domain-containing protein</fullName>
    </recommendedName>
</protein>
<dbReference type="GeneID" id="6804844"/>
<evidence type="ECO:0000259" key="1">
    <source>
        <dbReference type="PROSITE" id="PS50894"/>
    </source>
</evidence>
<dbReference type="Proteomes" id="UP000204092">
    <property type="component" value="Segment"/>
</dbReference>
<name>B5LWF0_9PHYC</name>
<dbReference type="RefSeq" id="YP_002154683.1">
    <property type="nucleotide sequence ID" value="NC_011183.1"/>
</dbReference>